<evidence type="ECO:0000256" key="1">
    <source>
        <dbReference type="SAM" id="Phobius"/>
    </source>
</evidence>
<keyword evidence="1" id="KW-0472">Membrane</keyword>
<feature type="transmembrane region" description="Helical" evidence="1">
    <location>
        <begin position="20"/>
        <end position="40"/>
    </location>
</feature>
<evidence type="ECO:0000313" key="3">
    <source>
        <dbReference type="Proteomes" id="UP000299290"/>
    </source>
</evidence>
<feature type="transmembrane region" description="Helical" evidence="1">
    <location>
        <begin position="60"/>
        <end position="79"/>
    </location>
</feature>
<dbReference type="Proteomes" id="UP000299290">
    <property type="component" value="Unassembled WGS sequence"/>
</dbReference>
<dbReference type="PANTHER" id="PTHR36833">
    <property type="entry name" value="SLR0610 PROTEIN-RELATED"/>
    <property type="match status" value="1"/>
</dbReference>
<dbReference type="AlphaFoldDB" id="A0A4D4K1X4"/>
<feature type="transmembrane region" description="Helical" evidence="1">
    <location>
        <begin position="332"/>
        <end position="350"/>
    </location>
</feature>
<proteinExistence type="predicted"/>
<dbReference type="EMBL" id="BJHV01000001">
    <property type="protein sequence ID" value="GDY43081.1"/>
    <property type="molecule type" value="Genomic_DNA"/>
</dbReference>
<feature type="transmembrane region" description="Helical" evidence="1">
    <location>
        <begin position="414"/>
        <end position="442"/>
    </location>
</feature>
<organism evidence="2 3">
    <name type="scientific">Streptomyces antimycoticus</name>
    <dbReference type="NCBI Taxonomy" id="68175"/>
    <lineage>
        <taxon>Bacteria</taxon>
        <taxon>Bacillati</taxon>
        <taxon>Actinomycetota</taxon>
        <taxon>Actinomycetes</taxon>
        <taxon>Kitasatosporales</taxon>
        <taxon>Streptomycetaceae</taxon>
        <taxon>Streptomyces</taxon>
        <taxon>Streptomyces violaceusniger group</taxon>
    </lineage>
</organism>
<feature type="transmembrane region" description="Helical" evidence="1">
    <location>
        <begin position="145"/>
        <end position="165"/>
    </location>
</feature>
<reference evidence="2 3" key="1">
    <citation type="journal article" date="2020" name="Int. J. Syst. Evol. Microbiol.">
        <title>Reclassification of Streptomyces castelarensis and Streptomyces sporoclivatus as later heterotypic synonyms of Streptomyces antimycoticus.</title>
        <authorList>
            <person name="Komaki H."/>
            <person name="Tamura T."/>
        </authorList>
    </citation>
    <scope>NUCLEOTIDE SEQUENCE [LARGE SCALE GENOMIC DNA]</scope>
    <source>
        <strain evidence="2 3">NBRC 12839</strain>
    </source>
</reference>
<dbReference type="Pfam" id="PF06182">
    <property type="entry name" value="ABC2_membrane_6"/>
    <property type="match status" value="2"/>
</dbReference>
<feature type="transmembrane region" description="Helical" evidence="1">
    <location>
        <begin position="471"/>
        <end position="493"/>
    </location>
</feature>
<protein>
    <recommendedName>
        <fullName evidence="4">Transporter</fullName>
    </recommendedName>
</protein>
<sequence>MRLYAAVAVSGFKRYATYRVATVAGVFTNTVFGFILAYTYTALWDERPHLGGYDLAQALTFVWLGQALLAAVALMGGGFQEELQDRIRSGDIAVDLYRPVDLQSWWLATELGRALFQLLGRGVVPMGIGALVFELRLPASPLTWLWFLLSVALAVCVGFAVRYLVSLASFWLLDGTGLSMLSGLLCLFFSGMILPLNVFPGQLGEIARALPWAAMLQVPADVFLEEHRGRGCWGRSPSRWGGWWCCWRRGGCCSRWRPGRWWSRVAESAVSSGLRAYVLIVGMWVRSTMAYRTSFLIMTLGNLLATGLDFVAIALMFTHIGQLGGFTLDEVAFLYGTTSVAFGLADLTLGTMGRLGQRVRDGTMDTLLVRPVPILAQVAADRFALRRLGRITQGAVLLGWSLSRLDIDWTVDRALLMPVMLLSGGAIFGALFVLGGAFQFWAKDASEVQSAFTFGGTTLLEYPPTVFGKELLRGVTFVIPLAFVNWLPALHILGRPDPLGLPARIGFAAPLVACGCCAVAGLAWRAGLRAYQSTGS</sequence>
<keyword evidence="3" id="KW-1185">Reference proteome</keyword>
<feature type="transmembrane region" description="Helical" evidence="1">
    <location>
        <begin position="297"/>
        <end position="320"/>
    </location>
</feature>
<dbReference type="PANTHER" id="PTHR36833:SF1">
    <property type="entry name" value="INTEGRAL MEMBRANE TRANSPORT PROTEIN"/>
    <property type="match status" value="1"/>
</dbReference>
<evidence type="ECO:0008006" key="4">
    <source>
        <dbReference type="Google" id="ProtNLM"/>
    </source>
</evidence>
<dbReference type="InterPro" id="IPR010390">
    <property type="entry name" value="ABC-2_transporter-like"/>
</dbReference>
<name>A0A4D4K1X4_9ACTN</name>
<accession>A0A4D4K1X4</accession>
<feature type="transmembrane region" description="Helical" evidence="1">
    <location>
        <begin position="505"/>
        <end position="524"/>
    </location>
</feature>
<feature type="transmembrane region" description="Helical" evidence="1">
    <location>
        <begin position="177"/>
        <end position="196"/>
    </location>
</feature>
<keyword evidence="1" id="KW-1133">Transmembrane helix</keyword>
<evidence type="ECO:0000313" key="2">
    <source>
        <dbReference type="EMBL" id="GDY43081.1"/>
    </source>
</evidence>
<gene>
    <name evidence="2" type="ORF">SANT12839_039630</name>
</gene>
<keyword evidence="1" id="KW-0812">Transmembrane</keyword>
<comment type="caution">
    <text evidence="2">The sequence shown here is derived from an EMBL/GenBank/DDBJ whole genome shotgun (WGS) entry which is preliminary data.</text>
</comment>